<sequence length="47" mass="5136">MKRPYLPADALARHIWQCALTTAFCQPVVGVLLWTAAALALLLEVLS</sequence>
<keyword evidence="1" id="KW-0472">Membrane</keyword>
<evidence type="ECO:0000256" key="1">
    <source>
        <dbReference type="SAM" id="Phobius"/>
    </source>
</evidence>
<evidence type="ECO:0000313" key="2">
    <source>
        <dbReference type="EMBL" id="SMB89128.1"/>
    </source>
</evidence>
<name>A0A1W1V6U9_9DEIO</name>
<dbReference type="Proteomes" id="UP000192582">
    <property type="component" value="Unassembled WGS sequence"/>
</dbReference>
<organism evidence="2 3">
    <name type="scientific">Deinococcus hopiensis KR-140</name>
    <dbReference type="NCBI Taxonomy" id="695939"/>
    <lineage>
        <taxon>Bacteria</taxon>
        <taxon>Thermotogati</taxon>
        <taxon>Deinococcota</taxon>
        <taxon>Deinococci</taxon>
        <taxon>Deinococcales</taxon>
        <taxon>Deinococcaceae</taxon>
        <taxon>Deinococcus</taxon>
    </lineage>
</organism>
<proteinExistence type="predicted"/>
<keyword evidence="3" id="KW-1185">Reference proteome</keyword>
<dbReference type="EMBL" id="FWWU01000009">
    <property type="protein sequence ID" value="SMB89128.1"/>
    <property type="molecule type" value="Genomic_DNA"/>
</dbReference>
<dbReference type="RefSeq" id="WP_170928654.1">
    <property type="nucleotide sequence ID" value="NZ_FWWU01000009.1"/>
</dbReference>
<dbReference type="AlphaFoldDB" id="A0A1W1V6U9"/>
<reference evidence="2 3" key="1">
    <citation type="submission" date="2017-04" db="EMBL/GenBank/DDBJ databases">
        <authorList>
            <person name="Afonso C.L."/>
            <person name="Miller P.J."/>
            <person name="Scott M.A."/>
            <person name="Spackman E."/>
            <person name="Goraichik I."/>
            <person name="Dimitrov K.M."/>
            <person name="Suarez D.L."/>
            <person name="Swayne D.E."/>
        </authorList>
    </citation>
    <scope>NUCLEOTIDE SEQUENCE [LARGE SCALE GENOMIC DNA]</scope>
    <source>
        <strain evidence="2 3">KR-140</strain>
    </source>
</reference>
<protein>
    <submittedName>
        <fullName evidence="2">Uncharacterized protein</fullName>
    </submittedName>
</protein>
<keyword evidence="1" id="KW-1133">Transmembrane helix</keyword>
<evidence type="ECO:0000313" key="3">
    <source>
        <dbReference type="Proteomes" id="UP000192582"/>
    </source>
</evidence>
<feature type="transmembrane region" description="Helical" evidence="1">
    <location>
        <begin position="20"/>
        <end position="43"/>
    </location>
</feature>
<dbReference type="STRING" id="695939.SAMN00790413_00280"/>
<accession>A0A1W1V6U9</accession>
<keyword evidence="1" id="KW-0812">Transmembrane</keyword>
<gene>
    <name evidence="2" type="ORF">SAMN00790413_00280</name>
</gene>